<dbReference type="PANTHER" id="PTHR11722">
    <property type="entry name" value="60S RIBOSOMAL PROTEIN L13"/>
    <property type="match status" value="1"/>
</dbReference>
<protein>
    <recommendedName>
        <fullName evidence="4">60S ribosomal protein L13</fullName>
    </recommendedName>
</protein>
<keyword evidence="2 4" id="KW-0689">Ribosomal protein</keyword>
<evidence type="ECO:0000313" key="5">
    <source>
        <dbReference type="EMBL" id="OSX74605.1"/>
    </source>
</evidence>
<dbReference type="GO" id="GO:0003723">
    <property type="term" value="F:RNA binding"/>
    <property type="evidence" value="ECO:0007669"/>
    <property type="project" value="TreeGrafter"/>
</dbReference>
<evidence type="ECO:0000256" key="2">
    <source>
        <dbReference type="ARBA" id="ARBA00022980"/>
    </source>
</evidence>
<dbReference type="PANTHER" id="PTHR11722:SF0">
    <property type="entry name" value="LARGE RIBOSOMAL SUBUNIT PROTEIN EL13"/>
    <property type="match status" value="1"/>
</dbReference>
<dbReference type="Gene3D" id="1.20.5.110">
    <property type="match status" value="1"/>
</dbReference>
<evidence type="ECO:0000256" key="3">
    <source>
        <dbReference type="ARBA" id="ARBA00023274"/>
    </source>
</evidence>
<dbReference type="AlphaFoldDB" id="A0A1X6P1G1"/>
<dbReference type="EMBL" id="KV918940">
    <property type="protein sequence ID" value="OSX74605.1"/>
    <property type="molecule type" value="Genomic_DNA"/>
</dbReference>
<dbReference type="InterPro" id="IPR001380">
    <property type="entry name" value="Ribosomal_eL13"/>
</dbReference>
<organism evidence="5 6">
    <name type="scientific">Porphyra umbilicalis</name>
    <name type="common">Purple laver</name>
    <name type="synonym">Red alga</name>
    <dbReference type="NCBI Taxonomy" id="2786"/>
    <lineage>
        <taxon>Eukaryota</taxon>
        <taxon>Rhodophyta</taxon>
        <taxon>Bangiophyceae</taxon>
        <taxon>Bangiales</taxon>
        <taxon>Bangiaceae</taxon>
        <taxon>Porphyra</taxon>
    </lineage>
</organism>
<gene>
    <name evidence="5" type="ORF">BU14_0280s0021</name>
</gene>
<dbReference type="PROSITE" id="PS01104">
    <property type="entry name" value="RIBOSOMAL_L13E"/>
    <property type="match status" value="1"/>
</dbReference>
<comment type="similarity">
    <text evidence="1 4">Belongs to the eukaryotic ribosomal protein eL13 family.</text>
</comment>
<dbReference type="GO" id="GO:0006412">
    <property type="term" value="P:translation"/>
    <property type="evidence" value="ECO:0007669"/>
    <property type="project" value="InterPro"/>
</dbReference>
<dbReference type="OrthoDB" id="10264538at2759"/>
<dbReference type="GO" id="GO:0022625">
    <property type="term" value="C:cytosolic large ribosomal subunit"/>
    <property type="evidence" value="ECO:0007669"/>
    <property type="project" value="TreeGrafter"/>
</dbReference>
<keyword evidence="6" id="KW-1185">Reference proteome</keyword>
<reference evidence="5 6" key="1">
    <citation type="submission" date="2017-03" db="EMBL/GenBank/DDBJ databases">
        <title>WGS assembly of Porphyra umbilicalis.</title>
        <authorList>
            <person name="Brawley S.H."/>
            <person name="Blouin N.A."/>
            <person name="Ficko-Blean E."/>
            <person name="Wheeler G.L."/>
            <person name="Lohr M."/>
            <person name="Goodson H.V."/>
            <person name="Jenkins J.W."/>
            <person name="Blaby-Haas C.E."/>
            <person name="Helliwell K.E."/>
            <person name="Chan C."/>
            <person name="Marriage T."/>
            <person name="Bhattacharya D."/>
            <person name="Klein A.S."/>
            <person name="Badis Y."/>
            <person name="Brodie J."/>
            <person name="Cao Y."/>
            <person name="Collen J."/>
            <person name="Dittami S.M."/>
            <person name="Gachon C.M."/>
            <person name="Green B.R."/>
            <person name="Karpowicz S."/>
            <person name="Kim J.W."/>
            <person name="Kudahl U."/>
            <person name="Lin S."/>
            <person name="Michel G."/>
            <person name="Mittag M."/>
            <person name="Olson B.J."/>
            <person name="Pangilinan J."/>
            <person name="Peng Y."/>
            <person name="Qiu H."/>
            <person name="Shu S."/>
            <person name="Singer J.T."/>
            <person name="Smith A.G."/>
            <person name="Sprecher B.N."/>
            <person name="Wagner V."/>
            <person name="Wang W."/>
            <person name="Wang Z.-Y."/>
            <person name="Yan J."/>
            <person name="Yarish C."/>
            <person name="Zoeuner-Riek S."/>
            <person name="Zhuang Y."/>
            <person name="Zou Y."/>
            <person name="Lindquist E.A."/>
            <person name="Grimwood J."/>
            <person name="Barry K."/>
            <person name="Rokhsar D.S."/>
            <person name="Schmutz J."/>
            <person name="Stiller J.W."/>
            <person name="Grossman A.R."/>
            <person name="Prochnik S.E."/>
        </authorList>
    </citation>
    <scope>NUCLEOTIDE SEQUENCE [LARGE SCALE GENOMIC DNA]</scope>
    <source>
        <strain evidence="5">4086291</strain>
    </source>
</reference>
<evidence type="ECO:0000256" key="1">
    <source>
        <dbReference type="ARBA" id="ARBA00005640"/>
    </source>
</evidence>
<keyword evidence="3 4" id="KW-0687">Ribonucleoprotein</keyword>
<sequence>MVKHNNVIANNHFRKEWQLRVKCWFNQPARKQRRRSARHLKAARVAPRPVDGPLRPVVRCPTNKYNMKQRLGRGFTFDELKAAGILVPQASSIGIAVDHRRKNRSQESMDSNVERLREYKSKLVLFPRRAGKPKAGDSDAATLDTATQLTGKLQPIVKAKATVESRAITDEDKAAKAYDVLRQARSDLKYHGARVKRAAELKAKAEEKKK</sequence>
<name>A0A1X6P1G1_PORUM</name>
<evidence type="ECO:0000256" key="4">
    <source>
        <dbReference type="RuleBase" id="RU000572"/>
    </source>
</evidence>
<dbReference type="Pfam" id="PF01294">
    <property type="entry name" value="Ribosomal_L13e"/>
    <property type="match status" value="1"/>
</dbReference>
<accession>A0A1X6P1G1</accession>
<dbReference type="HAMAP" id="MF_00499">
    <property type="entry name" value="Ribosomal_eL13"/>
    <property type="match status" value="1"/>
</dbReference>
<dbReference type="InterPro" id="IPR018256">
    <property type="entry name" value="Ribosomal_eL13_CS"/>
</dbReference>
<evidence type="ECO:0000313" key="6">
    <source>
        <dbReference type="Proteomes" id="UP000218209"/>
    </source>
</evidence>
<proteinExistence type="inferred from homology"/>
<dbReference type="Proteomes" id="UP000218209">
    <property type="component" value="Unassembled WGS sequence"/>
</dbReference>
<dbReference type="GO" id="GO:0003735">
    <property type="term" value="F:structural constituent of ribosome"/>
    <property type="evidence" value="ECO:0007669"/>
    <property type="project" value="InterPro"/>
</dbReference>